<keyword evidence="11" id="KW-1185">Reference proteome</keyword>
<dbReference type="Pfam" id="PF05270">
    <property type="entry name" value="AbfB"/>
    <property type="match status" value="1"/>
</dbReference>
<evidence type="ECO:0000313" key="10">
    <source>
        <dbReference type="EMBL" id="MEE6261646.1"/>
    </source>
</evidence>
<evidence type="ECO:0000259" key="9">
    <source>
        <dbReference type="Pfam" id="PF05270"/>
    </source>
</evidence>
<keyword evidence="4 5" id="KW-0804">Transcription</keyword>
<dbReference type="Proteomes" id="UP001332243">
    <property type="component" value="Unassembled WGS sequence"/>
</dbReference>
<proteinExistence type="inferred from homology"/>
<feature type="compositionally biased region" description="Pro residues" evidence="6">
    <location>
        <begin position="360"/>
        <end position="377"/>
    </location>
</feature>
<dbReference type="InterPro" id="IPR007934">
    <property type="entry name" value="AbfB_ABD"/>
</dbReference>
<dbReference type="InterPro" id="IPR000838">
    <property type="entry name" value="RNA_pol_sigma70_ECF_CS"/>
</dbReference>
<gene>
    <name evidence="10" type="ORF">V1633_24490</name>
</gene>
<dbReference type="InterPro" id="IPR007627">
    <property type="entry name" value="RNA_pol_sigma70_r2"/>
</dbReference>
<name>A0ABU7RYQ9_9ACTN</name>
<sequence length="536" mass="55973">MRATRTAETSLVLAAQAGDQQALDELITAYLPMVYTIVRRALSGDPDVDDVVQETMLRALRELRMLRTPDSFRPWLVAIALRQVSTHLHRRQTTAVRAVALDEVTEVPDVGADVEGLTALRLDLSDQRRQVVRASRWLDPDDRALLSLWWLETVGRLTRAEVAAALGVSVAHAGVRVQRMRAQLELSRSLVAALDARPGCDGLAGVLADWDELPSPLWRKRITRHTRSCPVCVRAGRDRIPPERLLVGLALLPVPLALAAALAGKSALTATSVGAASVAAVSGAAGGAGAVGAGVKAGLIGQLGQAIGAHPVVAAVAAGTLVAGATVTTATWSAPEPPRPVVVIAAPTSAPATSEVATPVAPPVPGAGPAAPNPGRPSPTVVRPSGTGAPSLRSGSVSLESANQVGLLVTTTEDVGVLLPVGADSAPAARQRATFEVVPGLAQSDCVSFRAEDGRYLRHSSWRLRLGADEGTRLFRGDATFCVRAGAVPGSVSLESANYPGWFLRHRNLELWVDQAVPGAQFPADASFLPRPPLVG</sequence>
<dbReference type="CDD" id="cd23399">
    <property type="entry name" value="beta-trefoil_ABD_ABFB"/>
    <property type="match status" value="1"/>
</dbReference>
<keyword evidence="7" id="KW-0472">Membrane</keyword>
<keyword evidence="2 5" id="KW-0731">Sigma factor</keyword>
<evidence type="ECO:0000256" key="3">
    <source>
        <dbReference type="ARBA" id="ARBA00023125"/>
    </source>
</evidence>
<evidence type="ECO:0000256" key="4">
    <source>
        <dbReference type="ARBA" id="ARBA00023163"/>
    </source>
</evidence>
<keyword evidence="7" id="KW-1133">Transmembrane helix</keyword>
<dbReference type="EMBL" id="JAZGQK010000021">
    <property type="protein sequence ID" value="MEE6261646.1"/>
    <property type="molecule type" value="Genomic_DNA"/>
</dbReference>
<dbReference type="SUPFAM" id="SSF110221">
    <property type="entry name" value="AbfB domain"/>
    <property type="match status" value="1"/>
</dbReference>
<evidence type="ECO:0000256" key="5">
    <source>
        <dbReference type="RuleBase" id="RU000716"/>
    </source>
</evidence>
<dbReference type="InterPro" id="IPR036195">
    <property type="entry name" value="AbfB_ABD_sf"/>
</dbReference>
<dbReference type="InterPro" id="IPR036388">
    <property type="entry name" value="WH-like_DNA-bd_sf"/>
</dbReference>
<comment type="similarity">
    <text evidence="5">Belongs to the sigma-70 factor family. ECF subfamily.</text>
</comment>
<dbReference type="Pfam" id="PF04542">
    <property type="entry name" value="Sigma70_r2"/>
    <property type="match status" value="1"/>
</dbReference>
<keyword evidence="1 5" id="KW-0805">Transcription regulation</keyword>
<evidence type="ECO:0000259" key="8">
    <source>
        <dbReference type="Pfam" id="PF04542"/>
    </source>
</evidence>
<dbReference type="PANTHER" id="PTHR43133:SF8">
    <property type="entry name" value="RNA POLYMERASE SIGMA FACTOR HI_1459-RELATED"/>
    <property type="match status" value="1"/>
</dbReference>
<reference evidence="10 11" key="1">
    <citation type="submission" date="2024-01" db="EMBL/GenBank/DDBJ databases">
        <title>Genome insights into Plantactinospora sonchi sp. nov.</title>
        <authorList>
            <person name="Wang L."/>
        </authorList>
    </citation>
    <scope>NUCLEOTIDE SEQUENCE [LARGE SCALE GENOMIC DNA]</scope>
    <source>
        <strain evidence="10 11">NEAU-QY2</strain>
    </source>
</reference>
<dbReference type="Gene3D" id="2.80.10.50">
    <property type="match status" value="2"/>
</dbReference>
<feature type="transmembrane region" description="Helical" evidence="7">
    <location>
        <begin position="245"/>
        <end position="263"/>
    </location>
</feature>
<keyword evidence="7" id="KW-0812">Transmembrane</keyword>
<dbReference type="InterPro" id="IPR039425">
    <property type="entry name" value="RNA_pol_sigma-70-like"/>
</dbReference>
<organism evidence="10 11">
    <name type="scientific">Plantactinospora sonchi</name>
    <dbReference type="NCBI Taxonomy" id="1544735"/>
    <lineage>
        <taxon>Bacteria</taxon>
        <taxon>Bacillati</taxon>
        <taxon>Actinomycetota</taxon>
        <taxon>Actinomycetes</taxon>
        <taxon>Micromonosporales</taxon>
        <taxon>Micromonosporaceae</taxon>
        <taxon>Plantactinospora</taxon>
    </lineage>
</organism>
<evidence type="ECO:0000313" key="11">
    <source>
        <dbReference type="Proteomes" id="UP001332243"/>
    </source>
</evidence>
<keyword evidence="3 5" id="KW-0238">DNA-binding</keyword>
<dbReference type="PANTHER" id="PTHR43133">
    <property type="entry name" value="RNA POLYMERASE ECF-TYPE SIGMA FACTO"/>
    <property type="match status" value="1"/>
</dbReference>
<dbReference type="InterPro" id="IPR013325">
    <property type="entry name" value="RNA_pol_sigma_r2"/>
</dbReference>
<evidence type="ECO:0000256" key="1">
    <source>
        <dbReference type="ARBA" id="ARBA00023015"/>
    </source>
</evidence>
<evidence type="ECO:0000256" key="2">
    <source>
        <dbReference type="ARBA" id="ARBA00023082"/>
    </source>
</evidence>
<accession>A0ABU7RYQ9</accession>
<dbReference type="Gene3D" id="1.10.10.10">
    <property type="entry name" value="Winged helix-like DNA-binding domain superfamily/Winged helix DNA-binding domain"/>
    <property type="match status" value="1"/>
</dbReference>
<dbReference type="Gene3D" id="1.10.1740.10">
    <property type="match status" value="1"/>
</dbReference>
<evidence type="ECO:0000256" key="6">
    <source>
        <dbReference type="SAM" id="MobiDB-lite"/>
    </source>
</evidence>
<feature type="domain" description="Alpha-L-arabinofuranosidase B arabinose-binding" evidence="9">
    <location>
        <begin position="398"/>
        <end position="528"/>
    </location>
</feature>
<feature type="domain" description="RNA polymerase sigma-70 region 2" evidence="8">
    <location>
        <begin position="26"/>
        <end position="92"/>
    </location>
</feature>
<evidence type="ECO:0000256" key="7">
    <source>
        <dbReference type="SAM" id="Phobius"/>
    </source>
</evidence>
<dbReference type="NCBIfam" id="TIGR02937">
    <property type="entry name" value="sigma70-ECF"/>
    <property type="match status" value="1"/>
</dbReference>
<dbReference type="InterPro" id="IPR014284">
    <property type="entry name" value="RNA_pol_sigma-70_dom"/>
</dbReference>
<comment type="caution">
    <text evidence="10">The sequence shown here is derived from an EMBL/GenBank/DDBJ whole genome shotgun (WGS) entry which is preliminary data.</text>
</comment>
<dbReference type="RefSeq" id="WP_331216724.1">
    <property type="nucleotide sequence ID" value="NZ_JAZGQK010000021.1"/>
</dbReference>
<protein>
    <recommendedName>
        <fullName evidence="5">RNA polymerase sigma factor</fullName>
    </recommendedName>
</protein>
<dbReference type="SUPFAM" id="SSF88946">
    <property type="entry name" value="Sigma2 domain of RNA polymerase sigma factors"/>
    <property type="match status" value="1"/>
</dbReference>
<feature type="region of interest" description="Disordered" evidence="6">
    <location>
        <begin position="354"/>
        <end position="396"/>
    </location>
</feature>
<dbReference type="PROSITE" id="PS01063">
    <property type="entry name" value="SIGMA70_ECF"/>
    <property type="match status" value="1"/>
</dbReference>